<dbReference type="AlphaFoldDB" id="A0A0N8GED6"/>
<dbReference type="Proteomes" id="UP000048984">
    <property type="component" value="Unassembled WGS sequence"/>
</dbReference>
<dbReference type="STRING" id="665126.ABB55_02490"/>
<dbReference type="GO" id="GO:0016491">
    <property type="term" value="F:oxidoreductase activity"/>
    <property type="evidence" value="ECO:0007669"/>
    <property type="project" value="UniProtKB-KW"/>
</dbReference>
<organism evidence="1 2">
    <name type="scientific">Prosthecodimorpha hirschii</name>
    <dbReference type="NCBI Taxonomy" id="665126"/>
    <lineage>
        <taxon>Bacteria</taxon>
        <taxon>Pseudomonadati</taxon>
        <taxon>Pseudomonadota</taxon>
        <taxon>Alphaproteobacteria</taxon>
        <taxon>Hyphomicrobiales</taxon>
        <taxon>Ancalomicrobiaceae</taxon>
        <taxon>Prosthecodimorpha</taxon>
    </lineage>
</organism>
<reference evidence="1 2" key="2">
    <citation type="submission" date="2015-10" db="EMBL/GenBank/DDBJ databases">
        <title>Draft Genome Sequence of Prosthecomicrobium hirschii ATCC 27832.</title>
        <authorList>
            <person name="Daniel J."/>
            <person name="Givan S.A."/>
            <person name="Brun Y.V."/>
            <person name="Brown P.J."/>
        </authorList>
    </citation>
    <scope>NUCLEOTIDE SEQUENCE [LARGE SCALE GENOMIC DNA]</scope>
    <source>
        <strain evidence="1 2">16</strain>
    </source>
</reference>
<dbReference type="PANTHER" id="PTHR12910">
    <property type="entry name" value="NADH-UBIQUINONE OXIDOREDUCTASE SUBUNIT B17.2"/>
    <property type="match status" value="1"/>
</dbReference>
<protein>
    <submittedName>
        <fullName evidence="1">NADH dehydrogenase</fullName>
        <ecNumber evidence="1">1.6.99.3</ecNumber>
    </submittedName>
</protein>
<sequence length="135" mass="15353">MIDFLLKLFTWWNGHTIGTMVHTRRNGELVGHDEFGNAYYRTKGGAIDPTLGVQRRWVIYAGYAEPTTIPPGWFGWMHHRTDVIPSRDGHRVREWELPHQPNLTGTPGAYRPKGSILGAARRASASADYQAWQPK</sequence>
<dbReference type="RefSeq" id="WP_054357388.1">
    <property type="nucleotide sequence ID" value="NZ_JAPCYQ010000001.1"/>
</dbReference>
<dbReference type="NCBIfam" id="NF006040">
    <property type="entry name" value="PRK08183.1"/>
    <property type="match status" value="1"/>
</dbReference>
<dbReference type="OrthoDB" id="9795340at2"/>
<comment type="caution">
    <text evidence="1">The sequence shown here is derived from an EMBL/GenBank/DDBJ whole genome shotgun (WGS) entry which is preliminary data.</text>
</comment>
<dbReference type="EC" id="1.6.99.3" evidence="1"/>
<dbReference type="InterPro" id="IPR007763">
    <property type="entry name" value="NDUFA12"/>
</dbReference>
<dbReference type="GO" id="GO:0006979">
    <property type="term" value="P:response to oxidative stress"/>
    <property type="evidence" value="ECO:0007669"/>
    <property type="project" value="TreeGrafter"/>
</dbReference>
<dbReference type="Pfam" id="PF05071">
    <property type="entry name" value="NDUFA12"/>
    <property type="match status" value="1"/>
</dbReference>
<gene>
    <name evidence="1" type="ORF">ABB55_02490</name>
</gene>
<accession>A0A0N8GED6</accession>
<evidence type="ECO:0000313" key="2">
    <source>
        <dbReference type="Proteomes" id="UP000048984"/>
    </source>
</evidence>
<proteinExistence type="predicted"/>
<reference evidence="1 2" key="1">
    <citation type="submission" date="2015-09" db="EMBL/GenBank/DDBJ databases">
        <authorList>
            <consortium name="Swine Surveillance"/>
        </authorList>
    </citation>
    <scope>NUCLEOTIDE SEQUENCE [LARGE SCALE GENOMIC DNA]</scope>
    <source>
        <strain evidence="1 2">16</strain>
    </source>
</reference>
<keyword evidence="2" id="KW-1185">Reference proteome</keyword>
<dbReference type="PANTHER" id="PTHR12910:SF2">
    <property type="entry name" value="NADH DEHYDROGENASE [UBIQUINONE] 1 ALPHA SUBCOMPLEX SUBUNIT 12"/>
    <property type="match status" value="1"/>
</dbReference>
<keyword evidence="1" id="KW-0560">Oxidoreductase</keyword>
<dbReference type="EMBL" id="LJYW01000001">
    <property type="protein sequence ID" value="KPL51225.1"/>
    <property type="molecule type" value="Genomic_DNA"/>
</dbReference>
<dbReference type="GO" id="GO:0045271">
    <property type="term" value="C:respiratory chain complex I"/>
    <property type="evidence" value="ECO:0007669"/>
    <property type="project" value="InterPro"/>
</dbReference>
<name>A0A0N8GED6_9HYPH</name>
<evidence type="ECO:0000313" key="1">
    <source>
        <dbReference type="EMBL" id="KPL51225.1"/>
    </source>
</evidence>